<feature type="domain" description="ABC transmembrane type-1" evidence="9">
    <location>
        <begin position="1"/>
        <end position="98"/>
    </location>
</feature>
<sequence>MMQISYELEEAAEINGAKFFRRFKSIIFPLSKGGFWSGFMLIFISIIKELDLIILLMTPKQQTLSYMAYSFSMESLDQLSNSVALVLFIIIFTVYWLASKFAKADISKGF</sequence>
<dbReference type="SUPFAM" id="SSF161098">
    <property type="entry name" value="MetI-like"/>
    <property type="match status" value="1"/>
</dbReference>
<reference evidence="10" key="1">
    <citation type="submission" date="2019-08" db="EMBL/GenBank/DDBJ databases">
        <authorList>
            <person name="Kucharzyk K."/>
            <person name="Murdoch R.W."/>
            <person name="Higgins S."/>
            <person name="Loffler F."/>
        </authorList>
    </citation>
    <scope>NUCLEOTIDE SEQUENCE</scope>
</reference>
<evidence type="ECO:0000256" key="6">
    <source>
        <dbReference type="ARBA" id="ARBA00022989"/>
    </source>
</evidence>
<dbReference type="PANTHER" id="PTHR43357">
    <property type="entry name" value="INNER MEMBRANE ABC TRANSPORTER PERMEASE PROTEIN YDCV"/>
    <property type="match status" value="1"/>
</dbReference>
<proteinExistence type="predicted"/>
<dbReference type="GO" id="GO:0005886">
    <property type="term" value="C:plasma membrane"/>
    <property type="evidence" value="ECO:0007669"/>
    <property type="project" value="UniProtKB-SubCell"/>
</dbReference>
<dbReference type="Pfam" id="PF00528">
    <property type="entry name" value="BPD_transp_1"/>
    <property type="match status" value="1"/>
</dbReference>
<dbReference type="PROSITE" id="PS50928">
    <property type="entry name" value="ABC_TM1"/>
    <property type="match status" value="1"/>
</dbReference>
<dbReference type="AlphaFoldDB" id="A0A645IT86"/>
<evidence type="ECO:0000256" key="8">
    <source>
        <dbReference type="SAM" id="Phobius"/>
    </source>
</evidence>
<keyword evidence="4" id="KW-0997">Cell inner membrane</keyword>
<evidence type="ECO:0000259" key="9">
    <source>
        <dbReference type="PROSITE" id="PS50928"/>
    </source>
</evidence>
<dbReference type="CDD" id="cd06261">
    <property type="entry name" value="TM_PBP2"/>
    <property type="match status" value="1"/>
</dbReference>
<keyword evidence="7 8" id="KW-0472">Membrane</keyword>
<name>A0A645IT86_9ZZZZ</name>
<comment type="caution">
    <text evidence="10">The sequence shown here is derived from an EMBL/GenBank/DDBJ whole genome shotgun (WGS) entry which is preliminary data.</text>
</comment>
<evidence type="ECO:0000256" key="2">
    <source>
        <dbReference type="ARBA" id="ARBA00022448"/>
    </source>
</evidence>
<evidence type="ECO:0000256" key="4">
    <source>
        <dbReference type="ARBA" id="ARBA00022519"/>
    </source>
</evidence>
<dbReference type="InterPro" id="IPR035906">
    <property type="entry name" value="MetI-like_sf"/>
</dbReference>
<protein>
    <recommendedName>
        <fullName evidence="9">ABC transmembrane type-1 domain-containing protein</fullName>
    </recommendedName>
</protein>
<dbReference type="GO" id="GO:0055085">
    <property type="term" value="P:transmembrane transport"/>
    <property type="evidence" value="ECO:0007669"/>
    <property type="project" value="InterPro"/>
</dbReference>
<comment type="subcellular location">
    <subcellularLocation>
        <location evidence="1">Cell inner membrane</location>
        <topology evidence="1">Multi-pass membrane protein</topology>
    </subcellularLocation>
</comment>
<dbReference type="EMBL" id="VSSQ01116888">
    <property type="protein sequence ID" value="MPN51604.1"/>
    <property type="molecule type" value="Genomic_DNA"/>
</dbReference>
<keyword evidence="5 8" id="KW-0812">Transmembrane</keyword>
<dbReference type="Gene3D" id="1.10.3720.10">
    <property type="entry name" value="MetI-like"/>
    <property type="match status" value="1"/>
</dbReference>
<accession>A0A645IT86</accession>
<evidence type="ECO:0000313" key="10">
    <source>
        <dbReference type="EMBL" id="MPN51604.1"/>
    </source>
</evidence>
<keyword evidence="2" id="KW-0813">Transport</keyword>
<feature type="transmembrane region" description="Helical" evidence="8">
    <location>
        <begin position="34"/>
        <end position="58"/>
    </location>
</feature>
<evidence type="ECO:0000256" key="5">
    <source>
        <dbReference type="ARBA" id="ARBA00022692"/>
    </source>
</evidence>
<feature type="transmembrane region" description="Helical" evidence="8">
    <location>
        <begin position="78"/>
        <end position="98"/>
    </location>
</feature>
<evidence type="ECO:0000256" key="1">
    <source>
        <dbReference type="ARBA" id="ARBA00004429"/>
    </source>
</evidence>
<dbReference type="PANTHER" id="PTHR43357:SF4">
    <property type="entry name" value="INNER MEMBRANE ABC TRANSPORTER PERMEASE PROTEIN YDCV"/>
    <property type="match status" value="1"/>
</dbReference>
<keyword evidence="3" id="KW-1003">Cell membrane</keyword>
<gene>
    <name evidence="10" type="ORF">SDC9_199252</name>
</gene>
<evidence type="ECO:0000256" key="3">
    <source>
        <dbReference type="ARBA" id="ARBA00022475"/>
    </source>
</evidence>
<keyword evidence="6 8" id="KW-1133">Transmembrane helix</keyword>
<evidence type="ECO:0000256" key="7">
    <source>
        <dbReference type="ARBA" id="ARBA00023136"/>
    </source>
</evidence>
<organism evidence="10">
    <name type="scientific">bioreactor metagenome</name>
    <dbReference type="NCBI Taxonomy" id="1076179"/>
    <lineage>
        <taxon>unclassified sequences</taxon>
        <taxon>metagenomes</taxon>
        <taxon>ecological metagenomes</taxon>
    </lineage>
</organism>
<dbReference type="InterPro" id="IPR000515">
    <property type="entry name" value="MetI-like"/>
</dbReference>